<comment type="caution">
    <text evidence="5">The sequence shown here is derived from an EMBL/GenBank/DDBJ whole genome shotgun (WGS) entry which is preliminary data.</text>
</comment>
<accession>X0SR42</accession>
<feature type="domain" description="Aromatic amino acid beta-eliminating lyase/threonine aldolase" evidence="4">
    <location>
        <begin position="5"/>
        <end position="175"/>
    </location>
</feature>
<dbReference type="SUPFAM" id="SSF53383">
    <property type="entry name" value="PLP-dependent transferases"/>
    <property type="match status" value="1"/>
</dbReference>
<dbReference type="InterPro" id="IPR015424">
    <property type="entry name" value="PyrdxlP-dep_Trfase"/>
</dbReference>
<dbReference type="GO" id="GO:0006545">
    <property type="term" value="P:glycine biosynthetic process"/>
    <property type="evidence" value="ECO:0007669"/>
    <property type="project" value="TreeGrafter"/>
</dbReference>
<dbReference type="GO" id="GO:0005829">
    <property type="term" value="C:cytosol"/>
    <property type="evidence" value="ECO:0007669"/>
    <property type="project" value="TreeGrafter"/>
</dbReference>
<dbReference type="Pfam" id="PF01212">
    <property type="entry name" value="Beta_elim_lyase"/>
    <property type="match status" value="1"/>
</dbReference>
<comment type="cofactor">
    <cofactor evidence="1">
        <name>pyridoxal 5'-phosphate</name>
        <dbReference type="ChEBI" id="CHEBI:597326"/>
    </cofactor>
</comment>
<dbReference type="AlphaFoldDB" id="X0SR42"/>
<dbReference type="EMBL" id="BARS01007053">
    <property type="protein sequence ID" value="GAF77606.1"/>
    <property type="molecule type" value="Genomic_DNA"/>
</dbReference>
<evidence type="ECO:0000256" key="3">
    <source>
        <dbReference type="ARBA" id="ARBA00022898"/>
    </source>
</evidence>
<comment type="similarity">
    <text evidence="2">Belongs to the threonine aldolase family.</text>
</comment>
<dbReference type="InterPro" id="IPR015421">
    <property type="entry name" value="PyrdxlP-dep_Trfase_major"/>
</dbReference>
<evidence type="ECO:0000256" key="2">
    <source>
        <dbReference type="ARBA" id="ARBA00006966"/>
    </source>
</evidence>
<name>X0SR42_9ZZZZ</name>
<feature type="non-terminal residue" evidence="5">
    <location>
        <position position="175"/>
    </location>
</feature>
<proteinExistence type="inferred from homology"/>
<evidence type="ECO:0000259" key="4">
    <source>
        <dbReference type="Pfam" id="PF01212"/>
    </source>
</evidence>
<dbReference type="InterPro" id="IPR001597">
    <property type="entry name" value="ArAA_b-elim_lyase/Thr_aldolase"/>
</dbReference>
<organism evidence="5">
    <name type="scientific">marine sediment metagenome</name>
    <dbReference type="NCBI Taxonomy" id="412755"/>
    <lineage>
        <taxon>unclassified sequences</taxon>
        <taxon>metagenomes</taxon>
        <taxon>ecological metagenomes</taxon>
    </lineage>
</organism>
<protein>
    <recommendedName>
        <fullName evidence="4">Aromatic amino acid beta-eliminating lyase/threonine aldolase domain-containing protein</fullName>
    </recommendedName>
</protein>
<evidence type="ECO:0000313" key="5">
    <source>
        <dbReference type="EMBL" id="GAF77606.1"/>
    </source>
</evidence>
<dbReference type="GO" id="GO:0006567">
    <property type="term" value="P:L-threonine catabolic process"/>
    <property type="evidence" value="ECO:0007669"/>
    <property type="project" value="TreeGrafter"/>
</dbReference>
<dbReference type="GO" id="GO:0008732">
    <property type="term" value="F:L-allo-threonine aldolase activity"/>
    <property type="evidence" value="ECO:0007669"/>
    <property type="project" value="TreeGrafter"/>
</dbReference>
<dbReference type="PANTHER" id="PTHR48097">
    <property type="entry name" value="L-THREONINE ALDOLASE-RELATED"/>
    <property type="match status" value="1"/>
</dbReference>
<reference evidence="5" key="1">
    <citation type="journal article" date="2014" name="Front. Microbiol.">
        <title>High frequency of phylogenetically diverse reductive dehalogenase-homologous genes in deep subseafloor sedimentary metagenomes.</title>
        <authorList>
            <person name="Kawai M."/>
            <person name="Futagami T."/>
            <person name="Toyoda A."/>
            <person name="Takaki Y."/>
            <person name="Nishi S."/>
            <person name="Hori S."/>
            <person name="Arai W."/>
            <person name="Tsubouchi T."/>
            <person name="Morono Y."/>
            <person name="Uchiyama I."/>
            <person name="Ito T."/>
            <person name="Fujiyama A."/>
            <person name="Inagaki F."/>
            <person name="Takami H."/>
        </authorList>
    </citation>
    <scope>NUCLEOTIDE SEQUENCE</scope>
    <source>
        <strain evidence="5">Expedition CK06-06</strain>
    </source>
</reference>
<dbReference type="InterPro" id="IPR023603">
    <property type="entry name" value="Low_specificity_L-TA-like"/>
</dbReference>
<gene>
    <name evidence="5" type="ORF">S01H1_13655</name>
</gene>
<sequence length="175" mass="18887">MKIIDLRSDTVTYPTDEMRHAMYEADVGDDVYGEDPTVNALEQLAAQMLNKEAALFTSSGTMSNLIAVLTLTHPGNEILLGSEAHMLWYEVGGAAALGGVVMRTIPNEQDGQIDLTAIEEAVRGKNIHFPQTTLLCLENTHNRCSGAVLTPDYTSSAVGLALKYGLKVHLDGARI</sequence>
<dbReference type="PANTHER" id="PTHR48097:SF9">
    <property type="entry name" value="L-THREONINE ALDOLASE"/>
    <property type="match status" value="1"/>
</dbReference>
<keyword evidence="3" id="KW-0663">Pyridoxal phosphate</keyword>
<dbReference type="Gene3D" id="3.40.640.10">
    <property type="entry name" value="Type I PLP-dependent aspartate aminotransferase-like (Major domain)"/>
    <property type="match status" value="1"/>
</dbReference>
<evidence type="ECO:0000256" key="1">
    <source>
        <dbReference type="ARBA" id="ARBA00001933"/>
    </source>
</evidence>
<dbReference type="NCBIfam" id="NF041359">
    <property type="entry name" value="GntG_guanitoxin"/>
    <property type="match status" value="1"/>
</dbReference>